<dbReference type="GeneTree" id="ENSGT01050000244968"/>
<name>A0A8C5LU10_9ANUR</name>
<dbReference type="InterPro" id="IPR039353">
    <property type="entry name" value="TF_Adf1"/>
</dbReference>
<dbReference type="OrthoDB" id="431432at2759"/>
<dbReference type="PANTHER" id="PTHR12243">
    <property type="entry name" value="MADF DOMAIN TRANSCRIPTION FACTOR"/>
    <property type="match status" value="1"/>
</dbReference>
<reference evidence="6" key="1">
    <citation type="submission" date="2025-08" db="UniProtKB">
        <authorList>
            <consortium name="Ensembl"/>
        </authorList>
    </citation>
    <scope>IDENTIFICATION</scope>
</reference>
<dbReference type="Pfam" id="PF02944">
    <property type="entry name" value="BESS"/>
    <property type="match status" value="1"/>
</dbReference>
<feature type="region of interest" description="Disordered" evidence="3">
    <location>
        <begin position="337"/>
        <end position="362"/>
    </location>
</feature>
<reference evidence="6" key="2">
    <citation type="submission" date="2025-09" db="UniProtKB">
        <authorList>
            <consortium name="Ensembl"/>
        </authorList>
    </citation>
    <scope>IDENTIFICATION</scope>
</reference>
<dbReference type="InterPro" id="IPR004210">
    <property type="entry name" value="BESS_motif"/>
</dbReference>
<evidence type="ECO:0000256" key="1">
    <source>
        <dbReference type="PROSITE-ProRule" id="PRU00371"/>
    </source>
</evidence>
<feature type="region of interest" description="Disordered" evidence="3">
    <location>
        <begin position="279"/>
        <end position="317"/>
    </location>
</feature>
<protein>
    <submittedName>
        <fullName evidence="6">Chondroitin sulfate N-acetylgalactosaminyltransferase 1</fullName>
    </submittedName>
</protein>
<dbReference type="AlphaFoldDB" id="A0A8C5LU10"/>
<evidence type="ECO:0000256" key="4">
    <source>
        <dbReference type="SAM" id="Phobius"/>
    </source>
</evidence>
<dbReference type="PROSITE" id="PS51031">
    <property type="entry name" value="BESS"/>
    <property type="match status" value="1"/>
</dbReference>
<dbReference type="PANTHER" id="PTHR12243:SF67">
    <property type="entry name" value="COREPRESSOR OF PANGOLIN, ISOFORM A-RELATED"/>
    <property type="match status" value="1"/>
</dbReference>
<organism evidence="6 7">
    <name type="scientific">Leptobrachium leishanense</name>
    <name type="common">Leishan spiny toad</name>
    <dbReference type="NCBI Taxonomy" id="445787"/>
    <lineage>
        <taxon>Eukaryota</taxon>
        <taxon>Metazoa</taxon>
        <taxon>Chordata</taxon>
        <taxon>Craniata</taxon>
        <taxon>Vertebrata</taxon>
        <taxon>Euteleostomi</taxon>
        <taxon>Amphibia</taxon>
        <taxon>Batrachia</taxon>
        <taxon>Anura</taxon>
        <taxon>Pelobatoidea</taxon>
        <taxon>Megophryidae</taxon>
        <taxon>Leptobrachium</taxon>
    </lineage>
</organism>
<feature type="domain" description="BESS" evidence="5">
    <location>
        <begin position="385"/>
        <end position="424"/>
    </location>
</feature>
<dbReference type="GO" id="GO:0003677">
    <property type="term" value="F:DNA binding"/>
    <property type="evidence" value="ECO:0007669"/>
    <property type="project" value="InterPro"/>
</dbReference>
<evidence type="ECO:0000313" key="7">
    <source>
        <dbReference type="Proteomes" id="UP000694569"/>
    </source>
</evidence>
<keyword evidence="1" id="KW-0539">Nucleus</keyword>
<feature type="coiled-coil region" evidence="2">
    <location>
        <begin position="79"/>
        <end position="113"/>
    </location>
</feature>
<evidence type="ECO:0000313" key="6">
    <source>
        <dbReference type="Ensembl" id="ENSLLEP00000003996.1"/>
    </source>
</evidence>
<feature type="transmembrane region" description="Helical" evidence="4">
    <location>
        <begin position="21"/>
        <end position="47"/>
    </location>
</feature>
<keyword evidence="4" id="KW-0472">Membrane</keyword>
<feature type="compositionally biased region" description="Basic and acidic residues" evidence="3">
    <location>
        <begin position="343"/>
        <end position="353"/>
    </location>
</feature>
<keyword evidence="4" id="KW-1133">Transmembrane helix</keyword>
<evidence type="ECO:0000256" key="3">
    <source>
        <dbReference type="SAM" id="MobiDB-lite"/>
    </source>
</evidence>
<gene>
    <name evidence="6" type="primary">CSGALNACT1</name>
</gene>
<dbReference type="Ensembl" id="ENSLLET00000004185.1">
    <property type="protein sequence ID" value="ENSLLEP00000003996.1"/>
    <property type="gene ID" value="ENSLLEG00000002574.1"/>
</dbReference>
<dbReference type="GO" id="GO:0005634">
    <property type="term" value="C:nucleus"/>
    <property type="evidence" value="ECO:0007669"/>
    <property type="project" value="UniProtKB-SubCell"/>
</dbReference>
<evidence type="ECO:0000256" key="2">
    <source>
        <dbReference type="SAM" id="Coils"/>
    </source>
</evidence>
<keyword evidence="7" id="KW-1185">Reference proteome</keyword>
<sequence>MTHHHVKTEISILSTRMVRRGLLSWISRVGILLVCLCCLVSVLYMLACSPKAEDEHLVLPRVNSPTGKEGYHAILQEREEEHRNYIASLKKQIAQLKDELQERSEQLKTVQGHYSDTLGVSQDHGSPEKTQTDLIDFLHLQVSKAEVHNGVKVPTEYAAIPFDSFTLQKVYQLETGLTRHPEEKPVRKDKRDELVEAVEVALESINNPDGESNTHRRVYASSDFIEVNEVMVKWRTLRDNYVLSLKKQEEGSRSGSGAKQTRIYIYADQLSFIKKSLEPRPTESSIQAIQSSCSESGEPTPSASTEEGATQAMHSTPNTTINVDTEVSEDDLQIIPEEGDEATLVRESGEGKKKQNRRKRGAGNVEEALIKFMESHQPQKSMAEEDDDVAFLYSLIPMMKKLSSPQNASFRIQTIQTLDRILHQPPNPAMSHTTATQSQTSTCSGYYGRFLEAPMHTDMADYDNL</sequence>
<dbReference type="Proteomes" id="UP000694569">
    <property type="component" value="Unplaced"/>
</dbReference>
<keyword evidence="4" id="KW-0812">Transmembrane</keyword>
<feature type="compositionally biased region" description="Polar residues" evidence="3">
    <location>
        <begin position="282"/>
        <end position="317"/>
    </location>
</feature>
<comment type="subcellular location">
    <subcellularLocation>
        <location evidence="1">Nucleus</location>
    </subcellularLocation>
</comment>
<evidence type="ECO:0000259" key="5">
    <source>
        <dbReference type="PROSITE" id="PS51031"/>
    </source>
</evidence>
<keyword evidence="2" id="KW-0175">Coiled coil</keyword>
<proteinExistence type="predicted"/>
<accession>A0A8C5LU10</accession>